<evidence type="ECO:0000256" key="4">
    <source>
        <dbReference type="ARBA" id="ARBA00022741"/>
    </source>
</evidence>
<dbReference type="STRING" id="61424.A0A2T9YYQ4"/>
<evidence type="ECO:0000256" key="3">
    <source>
        <dbReference type="ARBA" id="ARBA00022723"/>
    </source>
</evidence>
<name>A0A2T9YYQ4_9FUNG</name>
<dbReference type="UniPathway" id="UPA00850"/>
<reference evidence="7 8" key="1">
    <citation type="journal article" date="2018" name="MBio">
        <title>Comparative Genomics Reveals the Core Gene Toolbox for the Fungus-Insect Symbiosis.</title>
        <authorList>
            <person name="Wang Y."/>
            <person name="Stata M."/>
            <person name="Wang W."/>
            <person name="Stajich J.E."/>
            <person name="White M.M."/>
            <person name="Moncalvo J.M."/>
        </authorList>
    </citation>
    <scope>NUCLEOTIDE SEQUENCE [LARGE SCALE GENOMIC DNA]</scope>
    <source>
        <strain evidence="7 8">AUS-77-4</strain>
    </source>
</reference>
<dbReference type="GO" id="GO:0005829">
    <property type="term" value="C:cytosol"/>
    <property type="evidence" value="ECO:0007669"/>
    <property type="project" value="TreeGrafter"/>
</dbReference>
<dbReference type="SUPFAM" id="SSF53623">
    <property type="entry name" value="MurD-like peptide ligases, catalytic domain"/>
    <property type="match status" value="1"/>
</dbReference>
<dbReference type="InterPro" id="IPR036565">
    <property type="entry name" value="Mur-like_cat_sf"/>
</dbReference>
<sequence length="580" mass="65762">MNLELQNIQFFLENSFQTNPITQLRIVHVGGTNGKGSVCSLISSVLYNSGYKVGTFNSPHFIEPRDAIRINNNQISYKDHIRIRKDILEKTKKIQLDQENNQKMSTSFSLSNFETSFAEMLIWFVENKVDIAVLEVGVGGRRDATNVFDYKYSLQPDSNSNFQIESNNDFSRNSLVQCICSIGPDHFGLIGNSLAEIAVEKMGIARHNSVLIVGQQAEESVLSTINEQAKNLVNKTVIDASKGWELLKNDQDLCLNNQSICSSSSSNPKLKISINPQYLFNDKKFSDSFFLQKLCSTDSFIPSTFDVLPLVLNGSYQAQNAAIAFYALLSLSVFHNFNKITLESIEKGYLNTRWPGRLTWIQLSSKLDNDCHTKNAKIINFPSSDLINSSEIIILVDGAHNPPAASELKKYVDYTQNEINKKSENVTLNRKRWIVGFTAGKNIKEIFSILWEFGSNDELWIVPFNQPEEMPWINSMDPNSIRDTLLLLHKNNLERNQNELGFNAEKDTSVGNSSRSVPNIKVFNNISDILKELFQSKEKHEDGFLNIVCGSLYLVSDLFRELDIEIWKDFVDTKKVLNLK</sequence>
<dbReference type="PANTHER" id="PTHR11136:SF0">
    <property type="entry name" value="DIHYDROFOLATE SYNTHETASE-RELATED"/>
    <property type="match status" value="1"/>
</dbReference>
<dbReference type="PROSITE" id="PS01011">
    <property type="entry name" value="FOLYLPOLYGLU_SYNT_1"/>
    <property type="match status" value="1"/>
</dbReference>
<dbReference type="AlphaFoldDB" id="A0A2T9YYQ4"/>
<keyword evidence="5" id="KW-0067">ATP-binding</keyword>
<dbReference type="InterPro" id="IPR036615">
    <property type="entry name" value="Mur_ligase_C_dom_sf"/>
</dbReference>
<dbReference type="EMBL" id="MBFT01000108">
    <property type="protein sequence ID" value="PVU97414.1"/>
    <property type="molecule type" value="Genomic_DNA"/>
</dbReference>
<evidence type="ECO:0000256" key="2">
    <source>
        <dbReference type="ARBA" id="ARBA00022598"/>
    </source>
</evidence>
<dbReference type="InterPro" id="IPR018109">
    <property type="entry name" value="Folylpolyglutamate_synth_CS"/>
</dbReference>
<dbReference type="Proteomes" id="UP000245699">
    <property type="component" value="Unassembled WGS sequence"/>
</dbReference>
<dbReference type="OrthoDB" id="5212574at2759"/>
<dbReference type="GO" id="GO:0008841">
    <property type="term" value="F:dihydrofolate synthase activity"/>
    <property type="evidence" value="ECO:0007669"/>
    <property type="project" value="TreeGrafter"/>
</dbReference>
<keyword evidence="8" id="KW-1185">Reference proteome</keyword>
<comment type="caution">
    <text evidence="7">The sequence shown here is derived from an EMBL/GenBank/DDBJ whole genome shotgun (WGS) entry which is preliminary data.</text>
</comment>
<dbReference type="GO" id="GO:0005524">
    <property type="term" value="F:ATP binding"/>
    <property type="evidence" value="ECO:0007669"/>
    <property type="project" value="UniProtKB-KW"/>
</dbReference>
<evidence type="ECO:0008006" key="9">
    <source>
        <dbReference type="Google" id="ProtNLM"/>
    </source>
</evidence>
<dbReference type="GO" id="GO:0005739">
    <property type="term" value="C:mitochondrion"/>
    <property type="evidence" value="ECO:0007669"/>
    <property type="project" value="TreeGrafter"/>
</dbReference>
<dbReference type="PANTHER" id="PTHR11136">
    <property type="entry name" value="FOLYLPOLYGLUTAMATE SYNTHASE-RELATED"/>
    <property type="match status" value="1"/>
</dbReference>
<dbReference type="GO" id="GO:0004326">
    <property type="term" value="F:tetrahydrofolylpolyglutamate synthase activity"/>
    <property type="evidence" value="ECO:0007669"/>
    <property type="project" value="InterPro"/>
</dbReference>
<protein>
    <recommendedName>
        <fullName evidence="9">Mur ligase central domain-containing protein</fullName>
    </recommendedName>
</protein>
<evidence type="ECO:0000313" key="7">
    <source>
        <dbReference type="EMBL" id="PVU97414.1"/>
    </source>
</evidence>
<keyword evidence="3" id="KW-0479">Metal-binding</keyword>
<dbReference type="GO" id="GO:0046872">
    <property type="term" value="F:metal ion binding"/>
    <property type="evidence" value="ECO:0007669"/>
    <property type="project" value="UniProtKB-KW"/>
</dbReference>
<proteinExistence type="inferred from homology"/>
<keyword evidence="2" id="KW-0436">Ligase</keyword>
<organism evidence="7 8">
    <name type="scientific">Furculomyces boomerangus</name>
    <dbReference type="NCBI Taxonomy" id="61424"/>
    <lineage>
        <taxon>Eukaryota</taxon>
        <taxon>Fungi</taxon>
        <taxon>Fungi incertae sedis</taxon>
        <taxon>Zoopagomycota</taxon>
        <taxon>Kickxellomycotina</taxon>
        <taxon>Harpellomycetes</taxon>
        <taxon>Harpellales</taxon>
        <taxon>Harpellaceae</taxon>
        <taxon>Furculomyces</taxon>
    </lineage>
</organism>
<evidence type="ECO:0000256" key="5">
    <source>
        <dbReference type="ARBA" id="ARBA00022840"/>
    </source>
</evidence>
<accession>A0A2T9YYQ4</accession>
<gene>
    <name evidence="7" type="ORF">BB559_002044</name>
</gene>
<comment type="similarity">
    <text evidence="1">Belongs to the folylpolyglutamate synthase family.</text>
</comment>
<evidence type="ECO:0000256" key="6">
    <source>
        <dbReference type="ARBA" id="ARBA00022842"/>
    </source>
</evidence>
<dbReference type="InterPro" id="IPR001645">
    <property type="entry name" value="Folylpolyglutamate_synth"/>
</dbReference>
<keyword evidence="6" id="KW-0460">Magnesium</keyword>
<evidence type="ECO:0000256" key="1">
    <source>
        <dbReference type="ARBA" id="ARBA00008276"/>
    </source>
</evidence>
<dbReference type="SUPFAM" id="SSF53244">
    <property type="entry name" value="MurD-like peptide ligases, peptide-binding domain"/>
    <property type="match status" value="1"/>
</dbReference>
<dbReference type="Gene3D" id="3.90.190.20">
    <property type="entry name" value="Mur ligase, C-terminal domain"/>
    <property type="match status" value="1"/>
</dbReference>
<keyword evidence="4" id="KW-0547">Nucleotide-binding</keyword>
<dbReference type="Gene3D" id="3.40.1190.10">
    <property type="entry name" value="Mur-like, catalytic domain"/>
    <property type="match status" value="1"/>
</dbReference>
<evidence type="ECO:0000313" key="8">
    <source>
        <dbReference type="Proteomes" id="UP000245699"/>
    </source>
</evidence>